<organism evidence="2 3">
    <name type="scientific">Etheostoma spectabile</name>
    <name type="common">orangethroat darter</name>
    <dbReference type="NCBI Taxonomy" id="54343"/>
    <lineage>
        <taxon>Eukaryota</taxon>
        <taxon>Metazoa</taxon>
        <taxon>Chordata</taxon>
        <taxon>Craniata</taxon>
        <taxon>Vertebrata</taxon>
        <taxon>Euteleostomi</taxon>
        <taxon>Actinopterygii</taxon>
        <taxon>Neopterygii</taxon>
        <taxon>Teleostei</taxon>
        <taxon>Neoteleostei</taxon>
        <taxon>Acanthomorphata</taxon>
        <taxon>Eupercaria</taxon>
        <taxon>Perciformes</taxon>
        <taxon>Percoidei</taxon>
        <taxon>Percidae</taxon>
        <taxon>Etheostomatinae</taxon>
        <taxon>Etheostoma</taxon>
    </lineage>
</organism>
<feature type="region of interest" description="Disordered" evidence="1">
    <location>
        <begin position="100"/>
        <end position="158"/>
    </location>
</feature>
<protein>
    <submittedName>
        <fullName evidence="2">Uncharacterized protein</fullName>
    </submittedName>
</protein>
<feature type="region of interest" description="Disordered" evidence="1">
    <location>
        <begin position="1"/>
        <end position="53"/>
    </location>
</feature>
<dbReference type="EMBL" id="VOFY01000002">
    <property type="protein sequence ID" value="KAA8595049.1"/>
    <property type="molecule type" value="Genomic_DNA"/>
</dbReference>
<evidence type="ECO:0000256" key="1">
    <source>
        <dbReference type="SAM" id="MobiDB-lite"/>
    </source>
</evidence>
<accession>A0A5J5DP48</accession>
<feature type="compositionally biased region" description="Basic residues" evidence="1">
    <location>
        <begin position="175"/>
        <end position="186"/>
    </location>
</feature>
<gene>
    <name evidence="2" type="ORF">FQN60_012184</name>
</gene>
<reference evidence="2 3" key="1">
    <citation type="submission" date="2019-08" db="EMBL/GenBank/DDBJ databases">
        <title>A chromosome-level genome assembly, high-density linkage maps, and genome scans reveal the genomic architecture of hybrid incompatibilities underlying speciation via character displacement in darters (Percidae: Etheostominae).</title>
        <authorList>
            <person name="Moran R.L."/>
            <person name="Catchen J.M."/>
            <person name="Fuller R.C."/>
        </authorList>
    </citation>
    <scope>NUCLEOTIDE SEQUENCE [LARGE SCALE GENOMIC DNA]</scope>
    <source>
        <strain evidence="2">EspeVRDwgs_2016</strain>
        <tissue evidence="2">Muscle</tissue>
    </source>
</reference>
<feature type="compositionally biased region" description="Polar residues" evidence="1">
    <location>
        <begin position="15"/>
        <end position="25"/>
    </location>
</feature>
<evidence type="ECO:0000313" key="3">
    <source>
        <dbReference type="Proteomes" id="UP000327493"/>
    </source>
</evidence>
<keyword evidence="3" id="KW-1185">Reference proteome</keyword>
<comment type="caution">
    <text evidence="2">The sequence shown here is derived from an EMBL/GenBank/DDBJ whole genome shotgun (WGS) entry which is preliminary data.</text>
</comment>
<proteinExistence type="predicted"/>
<feature type="compositionally biased region" description="Basic and acidic residues" evidence="1">
    <location>
        <begin position="35"/>
        <end position="49"/>
    </location>
</feature>
<sequence length="362" mass="41833">MARLSLGGQTELESRSSNSHISNNEAQDKTSTPKRRWDDLESGGIRRPDSLGLETKRKRVDTMAIKKSSWVSIGCTKAFQRKYVSVFQYRAIEEDVKQTLPPEAQKKMATAKMSPSPTRYLKDKDKLSYKRKREDLDSAGYRRPDNLGPQKKRRRVVRRRVQADGDIVMVALPKKKNRRRNRRSHVKPVQSAKEWRHPECSGQKGPGEKTWRGGRKKAKHDVRSCFERGNTGPKHPSTPVYHPRPFCQNKQYGPPGRRNAKNMRHKGRRQWETPGPMCWAPGQGRAQKVPWPKKSWAQGRHKDLCVNRVGDQQLAETQHDWIVMIVVSKDHPNPSPVAWNRQEVLFLFLIQQHVSEEDAPHN</sequence>
<evidence type="ECO:0000313" key="2">
    <source>
        <dbReference type="EMBL" id="KAA8595049.1"/>
    </source>
</evidence>
<feature type="compositionally biased region" description="Basic and acidic residues" evidence="1">
    <location>
        <begin position="120"/>
        <end position="145"/>
    </location>
</feature>
<feature type="region of interest" description="Disordered" evidence="1">
    <location>
        <begin position="175"/>
        <end position="289"/>
    </location>
</feature>
<name>A0A5J5DP48_9PERO</name>
<dbReference type="AlphaFoldDB" id="A0A5J5DP48"/>
<dbReference type="Proteomes" id="UP000327493">
    <property type="component" value="Chromosome 2"/>
</dbReference>
<feature type="compositionally biased region" description="Basic residues" evidence="1">
    <location>
        <begin position="258"/>
        <end position="268"/>
    </location>
</feature>